<name>A0A2M8PCL3_9CHLR</name>
<keyword evidence="2" id="KW-0238">DNA-binding</keyword>
<evidence type="ECO:0000313" key="3">
    <source>
        <dbReference type="Proteomes" id="UP000229681"/>
    </source>
</evidence>
<dbReference type="Proteomes" id="UP000229681">
    <property type="component" value="Unassembled WGS sequence"/>
</dbReference>
<dbReference type="Pfam" id="PF12728">
    <property type="entry name" value="HTH_17"/>
    <property type="match status" value="1"/>
</dbReference>
<proteinExistence type="predicted"/>
<evidence type="ECO:0000313" key="2">
    <source>
        <dbReference type="EMBL" id="PJF35292.1"/>
    </source>
</evidence>
<dbReference type="EMBL" id="PGTM01000177">
    <property type="protein sequence ID" value="PJF35292.1"/>
    <property type="molecule type" value="Genomic_DNA"/>
</dbReference>
<dbReference type="InterPro" id="IPR041657">
    <property type="entry name" value="HTH_17"/>
</dbReference>
<evidence type="ECO:0000259" key="1">
    <source>
        <dbReference type="Pfam" id="PF12728"/>
    </source>
</evidence>
<dbReference type="GO" id="GO:0003677">
    <property type="term" value="F:DNA binding"/>
    <property type="evidence" value="ECO:0007669"/>
    <property type="project" value="UniProtKB-KW"/>
</dbReference>
<reference evidence="2 3" key="1">
    <citation type="submission" date="2017-11" db="EMBL/GenBank/DDBJ databases">
        <title>Evolution of Phototrophy in the Chloroflexi Phylum Driven by Horizontal Gene Transfer.</title>
        <authorList>
            <person name="Ward L.M."/>
            <person name="Hemp J."/>
            <person name="Shih P.M."/>
            <person name="Mcglynn S.E."/>
            <person name="Fischer W."/>
        </authorList>
    </citation>
    <scope>NUCLEOTIDE SEQUENCE [LARGE SCALE GENOMIC DNA]</scope>
    <source>
        <strain evidence="2">JP3_13</strain>
    </source>
</reference>
<gene>
    <name evidence="2" type="ORF">CUN49_11290</name>
</gene>
<sequence>MSDLKASASFGGEKRKRPIDPHAIYSRQEAAEALGVSLSTLKKLINAGYLRVSQPRGVRRIFIKGESILAMLDQTVLERRA</sequence>
<feature type="domain" description="Helix-turn-helix" evidence="1">
    <location>
        <begin position="25"/>
        <end position="74"/>
    </location>
</feature>
<organism evidence="2 3">
    <name type="scientific">Candidatus Thermofonsia Clade 1 bacterium</name>
    <dbReference type="NCBI Taxonomy" id="2364210"/>
    <lineage>
        <taxon>Bacteria</taxon>
        <taxon>Bacillati</taxon>
        <taxon>Chloroflexota</taxon>
        <taxon>Candidatus Thermofontia</taxon>
        <taxon>Candidatus Thermofonsia Clade 1</taxon>
    </lineage>
</organism>
<dbReference type="AlphaFoldDB" id="A0A2M8PCL3"/>
<accession>A0A2M8PCL3</accession>
<comment type="caution">
    <text evidence="2">The sequence shown here is derived from an EMBL/GenBank/DDBJ whole genome shotgun (WGS) entry which is preliminary data.</text>
</comment>
<protein>
    <submittedName>
        <fullName evidence="2">DNA-binding protein</fullName>
    </submittedName>
</protein>